<keyword evidence="15" id="KW-0175">Coiled coil</keyword>
<evidence type="ECO:0000256" key="13">
    <source>
        <dbReference type="HAMAP-Rule" id="MF_01398"/>
    </source>
</evidence>
<evidence type="ECO:0000256" key="2">
    <source>
        <dbReference type="ARBA" id="ARBA00022448"/>
    </source>
</evidence>
<sequence>MPARKTLRFLPWLALALLLWAGPAWAAAAAPKGGFDAWVHQFNFGSGALILNPIVILIQWANFLILLLILNRILYRPLGRLMEEREGKIKGDLHSAERDRKEAQGYVSQYEDSLAEIQRENTDALVALQQEMTEAGRKRMEEIRRQTSAQIEEARKTIASEAGQARRELEGKARAIAAQIANRLAGRKVA</sequence>
<keyword evidence="5 13" id="KW-0375">Hydrogen ion transport</keyword>
<feature type="transmembrane region" description="Helical" evidence="13">
    <location>
        <begin position="50"/>
        <end position="75"/>
    </location>
</feature>
<dbReference type="GO" id="GO:0012505">
    <property type="term" value="C:endomembrane system"/>
    <property type="evidence" value="ECO:0007669"/>
    <property type="project" value="UniProtKB-SubCell"/>
</dbReference>
<keyword evidence="3 13" id="KW-0138">CF(0)</keyword>
<keyword evidence="7 13" id="KW-0406">Ion transport</keyword>
<proteinExistence type="inferred from homology"/>
<evidence type="ECO:0000256" key="16">
    <source>
        <dbReference type="SAM" id="SignalP"/>
    </source>
</evidence>
<dbReference type="AlphaFoldDB" id="A0A932I0G6"/>
<organism evidence="17 18">
    <name type="scientific">Tectimicrobiota bacterium</name>
    <dbReference type="NCBI Taxonomy" id="2528274"/>
    <lineage>
        <taxon>Bacteria</taxon>
        <taxon>Pseudomonadati</taxon>
        <taxon>Nitrospinota/Tectimicrobiota group</taxon>
        <taxon>Candidatus Tectimicrobiota</taxon>
    </lineage>
</organism>
<dbReference type="HAMAP" id="MF_01398">
    <property type="entry name" value="ATP_synth_b_bprime"/>
    <property type="match status" value="1"/>
</dbReference>
<evidence type="ECO:0000256" key="1">
    <source>
        <dbReference type="ARBA" id="ARBA00005513"/>
    </source>
</evidence>
<gene>
    <name evidence="13" type="primary">atpF</name>
    <name evidence="17" type="ORF">HYZ11_08645</name>
</gene>
<evidence type="ECO:0000256" key="11">
    <source>
        <dbReference type="ARBA" id="ARBA00025614"/>
    </source>
</evidence>
<dbReference type="GO" id="GO:0046933">
    <property type="term" value="F:proton-transporting ATP synthase activity, rotational mechanism"/>
    <property type="evidence" value="ECO:0007669"/>
    <property type="project" value="UniProtKB-UniRule"/>
</dbReference>
<dbReference type="PANTHER" id="PTHR33445:SF2">
    <property type="entry name" value="ATP SYNTHASE SUBUNIT B', CHLOROPLASTIC"/>
    <property type="match status" value="1"/>
</dbReference>
<keyword evidence="8 13" id="KW-0472">Membrane</keyword>
<dbReference type="InterPro" id="IPR002146">
    <property type="entry name" value="ATP_synth_b/b'su_bac/chlpt"/>
</dbReference>
<comment type="similarity">
    <text evidence="1 13 14">Belongs to the ATPase B chain family.</text>
</comment>
<comment type="function">
    <text evidence="11">Component of the F(0) channel, it forms part of the peripheral stalk, linking F(1) to F(0). The b'-subunit is a diverged and duplicated form of b found in plants and photosynthetic bacteria.</text>
</comment>
<feature type="chain" id="PRO_5038079221" description="ATP synthase subunit b" evidence="16">
    <location>
        <begin position="27"/>
        <end position="190"/>
    </location>
</feature>
<dbReference type="Pfam" id="PF00430">
    <property type="entry name" value="ATP-synt_B"/>
    <property type="match status" value="1"/>
</dbReference>
<dbReference type="GO" id="GO:0045259">
    <property type="term" value="C:proton-transporting ATP synthase complex"/>
    <property type="evidence" value="ECO:0007669"/>
    <property type="project" value="UniProtKB-KW"/>
</dbReference>
<comment type="caution">
    <text evidence="17">The sequence shown here is derived from an EMBL/GenBank/DDBJ whole genome shotgun (WGS) entry which is preliminary data.</text>
</comment>
<dbReference type="GO" id="GO:0046961">
    <property type="term" value="F:proton-transporting ATPase activity, rotational mechanism"/>
    <property type="evidence" value="ECO:0007669"/>
    <property type="project" value="TreeGrafter"/>
</dbReference>
<dbReference type="Proteomes" id="UP000782312">
    <property type="component" value="Unassembled WGS sequence"/>
</dbReference>
<evidence type="ECO:0000256" key="3">
    <source>
        <dbReference type="ARBA" id="ARBA00022547"/>
    </source>
</evidence>
<evidence type="ECO:0000256" key="6">
    <source>
        <dbReference type="ARBA" id="ARBA00022989"/>
    </source>
</evidence>
<evidence type="ECO:0000256" key="14">
    <source>
        <dbReference type="RuleBase" id="RU003848"/>
    </source>
</evidence>
<keyword evidence="9 13" id="KW-0066">ATP synthesis</keyword>
<feature type="coiled-coil region" evidence="15">
    <location>
        <begin position="100"/>
        <end position="157"/>
    </location>
</feature>
<comment type="subcellular location">
    <subcellularLocation>
        <location evidence="13">Cell membrane</location>
        <topology evidence="13">Single-pass membrane protein</topology>
    </subcellularLocation>
    <subcellularLocation>
        <location evidence="12">Endomembrane system</location>
        <topology evidence="12">Single-pass membrane protein</topology>
    </subcellularLocation>
</comment>
<protein>
    <recommendedName>
        <fullName evidence="13">ATP synthase subunit b</fullName>
    </recommendedName>
    <alternativeName>
        <fullName evidence="13">ATP synthase F(0) sector subunit b</fullName>
    </alternativeName>
    <alternativeName>
        <fullName evidence="13">ATPase subunit I</fullName>
    </alternativeName>
    <alternativeName>
        <fullName evidence="13">F-type ATPase subunit b</fullName>
        <shortName evidence="13">F-ATPase subunit b</shortName>
    </alternativeName>
</protein>
<dbReference type="InterPro" id="IPR050059">
    <property type="entry name" value="ATP_synthase_B_chain"/>
</dbReference>
<comment type="function">
    <text evidence="10 13">F(1)F(0) ATP synthase produces ATP from ADP in the presence of a proton or sodium gradient. F-type ATPases consist of two structural domains, F(1) containing the extramembraneous catalytic core and F(0) containing the membrane proton channel, linked together by a central stalk and a peripheral stalk. During catalysis, ATP synthesis in the catalytic domain of F(1) is coupled via a rotary mechanism of the central stalk subunits to proton translocation.</text>
</comment>
<dbReference type="GO" id="GO:0005886">
    <property type="term" value="C:plasma membrane"/>
    <property type="evidence" value="ECO:0007669"/>
    <property type="project" value="UniProtKB-SubCell"/>
</dbReference>
<name>A0A932I0G6_UNCTE</name>
<evidence type="ECO:0000256" key="4">
    <source>
        <dbReference type="ARBA" id="ARBA00022692"/>
    </source>
</evidence>
<evidence type="ECO:0000256" key="5">
    <source>
        <dbReference type="ARBA" id="ARBA00022781"/>
    </source>
</evidence>
<feature type="signal peptide" evidence="16">
    <location>
        <begin position="1"/>
        <end position="26"/>
    </location>
</feature>
<keyword evidence="2 13" id="KW-0813">Transport</keyword>
<evidence type="ECO:0000313" key="17">
    <source>
        <dbReference type="EMBL" id="MBI3127655.1"/>
    </source>
</evidence>
<accession>A0A932I0G6</accession>
<evidence type="ECO:0000256" key="8">
    <source>
        <dbReference type="ARBA" id="ARBA00023136"/>
    </source>
</evidence>
<evidence type="ECO:0000313" key="18">
    <source>
        <dbReference type="Proteomes" id="UP000782312"/>
    </source>
</evidence>
<evidence type="ECO:0000256" key="7">
    <source>
        <dbReference type="ARBA" id="ARBA00023065"/>
    </source>
</evidence>
<evidence type="ECO:0000256" key="9">
    <source>
        <dbReference type="ARBA" id="ARBA00023310"/>
    </source>
</evidence>
<keyword evidence="13" id="KW-1003">Cell membrane</keyword>
<keyword evidence="6 13" id="KW-1133">Transmembrane helix</keyword>
<comment type="subunit">
    <text evidence="13">F-type ATPases have 2 components, F(1) - the catalytic core - and F(0) - the membrane proton channel. F(1) has five subunits: alpha(3), beta(3), gamma(1), delta(1), epsilon(1). F(0) has three main subunits: a(1), b(2) and c(10-14). The alpha and beta chains form an alternating ring which encloses part of the gamma chain. F(1) is attached to F(0) by a central stalk formed by the gamma and epsilon chains, while a peripheral stalk is formed by the delta and b chains.</text>
</comment>
<dbReference type="SUPFAM" id="SSF69989">
    <property type="entry name" value="C-terminal domain of PLC-beta"/>
    <property type="match status" value="1"/>
</dbReference>
<keyword evidence="4 13" id="KW-0812">Transmembrane</keyword>
<keyword evidence="16" id="KW-0732">Signal</keyword>
<evidence type="ECO:0000256" key="12">
    <source>
        <dbReference type="ARBA" id="ARBA00037847"/>
    </source>
</evidence>
<evidence type="ECO:0000256" key="10">
    <source>
        <dbReference type="ARBA" id="ARBA00025198"/>
    </source>
</evidence>
<dbReference type="CDD" id="cd06503">
    <property type="entry name" value="ATP-synt_Fo_b"/>
    <property type="match status" value="1"/>
</dbReference>
<dbReference type="PANTHER" id="PTHR33445">
    <property type="entry name" value="ATP SYNTHASE SUBUNIT B', CHLOROPLASTIC"/>
    <property type="match status" value="1"/>
</dbReference>
<evidence type="ECO:0000256" key="15">
    <source>
        <dbReference type="SAM" id="Coils"/>
    </source>
</evidence>
<dbReference type="EMBL" id="JACPUR010000019">
    <property type="protein sequence ID" value="MBI3127655.1"/>
    <property type="molecule type" value="Genomic_DNA"/>
</dbReference>
<reference evidence="17" key="1">
    <citation type="submission" date="2020-07" db="EMBL/GenBank/DDBJ databases">
        <title>Huge and variable diversity of episymbiotic CPR bacteria and DPANN archaea in groundwater ecosystems.</title>
        <authorList>
            <person name="He C.Y."/>
            <person name="Keren R."/>
            <person name="Whittaker M."/>
            <person name="Farag I.F."/>
            <person name="Doudna J."/>
            <person name="Cate J.H.D."/>
            <person name="Banfield J.F."/>
        </authorList>
    </citation>
    <scope>NUCLEOTIDE SEQUENCE</scope>
    <source>
        <strain evidence="17">NC_groundwater_763_Ag_S-0.2um_68_21</strain>
    </source>
</reference>